<dbReference type="STRING" id="641665.GCA_002104455_03244"/>
<dbReference type="Proteomes" id="UP000199297">
    <property type="component" value="Unassembled WGS sequence"/>
</dbReference>
<evidence type="ECO:0000313" key="2">
    <source>
        <dbReference type="EMBL" id="SEL12648.1"/>
    </source>
</evidence>
<dbReference type="PANTHER" id="PTHR43135">
    <property type="entry name" value="ALPHA-D-RIBOSE 1-METHYLPHOSPHONATE 5-TRIPHOSPHATE DIPHOSPHATASE"/>
    <property type="match status" value="1"/>
</dbReference>
<dbReference type="InterPro" id="IPR011059">
    <property type="entry name" value="Metal-dep_hydrolase_composite"/>
</dbReference>
<protein>
    <submittedName>
        <fullName evidence="2">Imidazolonepropionase</fullName>
    </submittedName>
</protein>
<sequence>MQFQQLIARLFSAVGVVFLAVMATSFFAKSDDNLVTDRYLLINNVDVFDGVNPKLIKNSQVLVINDEIAAIGSIPDNLPSRLQIIDGQGNTLMPGLIDAHWHTLMAAASFKDLSQGDASYLHTLAAVEASNTLLRGFTTVRDMAGPAFGLKKAIDENLLQGPRIYPSGAGISQTSGHGDIRHRFNPPKAFGGAPSRWESLGLMSVADGEAGVLTAVREQLRQGAVHIKIMGGGGVASIADPLDSVQFTQQEIKAAVQAAADFGTYVTAHIYTAPAAQRAIAAGVKSIEHGHLLDDKTLQLMANKGVWLSTQPFHLDEVPAYYNASQKEKLRLVTQGTAKLYRLAKKYKVKVAFGTDLLFATANAAKQNQELVKLQQWLTPFEILNMATANNGELLRLTGARNPYPKKLGVVAVGAYADLILVKGDPLANINLLADPKNNIAVIIKNGTVIKNTLTTRH</sequence>
<evidence type="ECO:0000259" key="1">
    <source>
        <dbReference type="Pfam" id="PF01979"/>
    </source>
</evidence>
<dbReference type="Gene3D" id="3.20.20.140">
    <property type="entry name" value="Metal-dependent hydrolases"/>
    <property type="match status" value="1"/>
</dbReference>
<name>A0A1H7MP68_9GAMM</name>
<dbReference type="AlphaFoldDB" id="A0A1H7MP68"/>
<dbReference type="InterPro" id="IPR057744">
    <property type="entry name" value="OTAase-like"/>
</dbReference>
<dbReference type="InterPro" id="IPR051781">
    <property type="entry name" value="Metallo-dep_Hydrolase"/>
</dbReference>
<accession>A0A1H7MP68</accession>
<dbReference type="InterPro" id="IPR006680">
    <property type="entry name" value="Amidohydro-rel"/>
</dbReference>
<dbReference type="PANTHER" id="PTHR43135:SF3">
    <property type="entry name" value="ALPHA-D-RIBOSE 1-METHYLPHOSPHONATE 5-TRIPHOSPHATE DIPHOSPHATASE"/>
    <property type="match status" value="1"/>
</dbReference>
<keyword evidence="3" id="KW-1185">Reference proteome</keyword>
<feature type="domain" description="Amidohydrolase-related" evidence="1">
    <location>
        <begin position="91"/>
        <end position="445"/>
    </location>
</feature>
<dbReference type="SUPFAM" id="SSF51338">
    <property type="entry name" value="Composite domain of metallo-dependent hydrolases"/>
    <property type="match status" value="1"/>
</dbReference>
<dbReference type="InterPro" id="IPR032466">
    <property type="entry name" value="Metal_Hydrolase"/>
</dbReference>
<gene>
    <name evidence="2" type="ORF">SAMN05216262_10669</name>
</gene>
<reference evidence="3" key="1">
    <citation type="submission" date="2016-10" db="EMBL/GenBank/DDBJ databases">
        <authorList>
            <person name="Varghese N."/>
            <person name="Submissions S."/>
        </authorList>
    </citation>
    <scope>NUCLEOTIDE SEQUENCE [LARGE SCALE GENOMIC DNA]</scope>
    <source>
        <strain evidence="3">CGMCC 1.9127</strain>
    </source>
</reference>
<organism evidence="2 3">
    <name type="scientific">Colwellia chukchiensis</name>
    <dbReference type="NCBI Taxonomy" id="641665"/>
    <lineage>
        <taxon>Bacteria</taxon>
        <taxon>Pseudomonadati</taxon>
        <taxon>Pseudomonadota</taxon>
        <taxon>Gammaproteobacteria</taxon>
        <taxon>Alteromonadales</taxon>
        <taxon>Colwelliaceae</taxon>
        <taxon>Colwellia</taxon>
    </lineage>
</organism>
<dbReference type="Pfam" id="PF01979">
    <property type="entry name" value="Amidohydro_1"/>
    <property type="match status" value="1"/>
</dbReference>
<dbReference type="RefSeq" id="WP_233143910.1">
    <property type="nucleotide sequence ID" value="NZ_FOBI01000006.1"/>
</dbReference>
<dbReference type="GO" id="GO:0016810">
    <property type="term" value="F:hydrolase activity, acting on carbon-nitrogen (but not peptide) bonds"/>
    <property type="evidence" value="ECO:0007669"/>
    <property type="project" value="InterPro"/>
</dbReference>
<proteinExistence type="predicted"/>
<dbReference type="EMBL" id="FOBI01000006">
    <property type="protein sequence ID" value="SEL12648.1"/>
    <property type="molecule type" value="Genomic_DNA"/>
</dbReference>
<dbReference type="CDD" id="cd01299">
    <property type="entry name" value="Met_dep_hydrolase_A"/>
    <property type="match status" value="1"/>
</dbReference>
<dbReference type="Gene3D" id="2.30.40.10">
    <property type="entry name" value="Urease, subunit C, domain 1"/>
    <property type="match status" value="1"/>
</dbReference>
<evidence type="ECO:0000313" key="3">
    <source>
        <dbReference type="Proteomes" id="UP000199297"/>
    </source>
</evidence>
<dbReference type="SUPFAM" id="SSF51556">
    <property type="entry name" value="Metallo-dependent hydrolases"/>
    <property type="match status" value="1"/>
</dbReference>